<organism evidence="1">
    <name type="scientific">marine sediment metagenome</name>
    <dbReference type="NCBI Taxonomy" id="412755"/>
    <lineage>
        <taxon>unclassified sequences</taxon>
        <taxon>metagenomes</taxon>
        <taxon>ecological metagenomes</taxon>
    </lineage>
</organism>
<comment type="caution">
    <text evidence="1">The sequence shown here is derived from an EMBL/GenBank/DDBJ whole genome shotgun (WGS) entry which is preliminary data.</text>
</comment>
<accession>A0A0F9IHW9</accession>
<proteinExistence type="predicted"/>
<dbReference type="EMBL" id="LAZR01019198">
    <property type="protein sequence ID" value="KKL93405.1"/>
    <property type="molecule type" value="Genomic_DNA"/>
</dbReference>
<evidence type="ECO:0000313" key="1">
    <source>
        <dbReference type="EMBL" id="KKL93405.1"/>
    </source>
</evidence>
<sequence length="87" mass="9954">MLRELFRATISFFFVRLGFRRAVRLGYARGYDTAWSAFRDEKLPVCTHCGRPFDPWVVNKDVAYHTDLPVGSLVVDCCIACGYPDCD</sequence>
<gene>
    <name evidence="1" type="ORF">LCGC14_1875010</name>
</gene>
<reference evidence="1" key="1">
    <citation type="journal article" date="2015" name="Nature">
        <title>Complex archaea that bridge the gap between prokaryotes and eukaryotes.</title>
        <authorList>
            <person name="Spang A."/>
            <person name="Saw J.H."/>
            <person name="Jorgensen S.L."/>
            <person name="Zaremba-Niedzwiedzka K."/>
            <person name="Martijn J."/>
            <person name="Lind A.E."/>
            <person name="van Eijk R."/>
            <person name="Schleper C."/>
            <person name="Guy L."/>
            <person name="Ettema T.J."/>
        </authorList>
    </citation>
    <scope>NUCLEOTIDE SEQUENCE</scope>
</reference>
<name>A0A0F9IHW9_9ZZZZ</name>
<dbReference type="AlphaFoldDB" id="A0A0F9IHW9"/>
<protein>
    <submittedName>
        <fullName evidence="1">Uncharacterized protein</fullName>
    </submittedName>
</protein>